<protein>
    <recommendedName>
        <fullName evidence="4">WEB family protein</fullName>
    </recommendedName>
</protein>
<feature type="coiled-coil region" evidence="1">
    <location>
        <begin position="85"/>
        <end position="112"/>
    </location>
</feature>
<dbReference type="AlphaFoldDB" id="A0A5A7Q3W6"/>
<dbReference type="EMBL" id="BKCP01005761">
    <property type="protein sequence ID" value="GER39855.1"/>
    <property type="molecule type" value="Genomic_DNA"/>
</dbReference>
<evidence type="ECO:0000313" key="3">
    <source>
        <dbReference type="Proteomes" id="UP000325081"/>
    </source>
</evidence>
<reference evidence="3" key="1">
    <citation type="journal article" date="2019" name="Curr. Biol.">
        <title>Genome Sequence of Striga asiatica Provides Insight into the Evolution of Plant Parasitism.</title>
        <authorList>
            <person name="Yoshida S."/>
            <person name="Kim S."/>
            <person name="Wafula E.K."/>
            <person name="Tanskanen J."/>
            <person name="Kim Y.M."/>
            <person name="Honaas L."/>
            <person name="Yang Z."/>
            <person name="Spallek T."/>
            <person name="Conn C.E."/>
            <person name="Ichihashi Y."/>
            <person name="Cheong K."/>
            <person name="Cui S."/>
            <person name="Der J.P."/>
            <person name="Gundlach H."/>
            <person name="Jiao Y."/>
            <person name="Hori C."/>
            <person name="Ishida J.K."/>
            <person name="Kasahara H."/>
            <person name="Kiba T."/>
            <person name="Kim M.S."/>
            <person name="Koo N."/>
            <person name="Laohavisit A."/>
            <person name="Lee Y.H."/>
            <person name="Lumba S."/>
            <person name="McCourt P."/>
            <person name="Mortimer J.C."/>
            <person name="Mutuku J.M."/>
            <person name="Nomura T."/>
            <person name="Sasaki-Sekimoto Y."/>
            <person name="Seto Y."/>
            <person name="Wang Y."/>
            <person name="Wakatake T."/>
            <person name="Sakakibara H."/>
            <person name="Demura T."/>
            <person name="Yamaguchi S."/>
            <person name="Yoneyama K."/>
            <person name="Manabe R.I."/>
            <person name="Nelson D.C."/>
            <person name="Schulman A.H."/>
            <person name="Timko M.P."/>
            <person name="dePamphilis C.W."/>
            <person name="Choi D."/>
            <person name="Shirasu K."/>
        </authorList>
    </citation>
    <scope>NUCLEOTIDE SEQUENCE [LARGE SCALE GENOMIC DNA]</scope>
    <source>
        <strain evidence="3">cv. UVA1</strain>
    </source>
</reference>
<dbReference type="Proteomes" id="UP000325081">
    <property type="component" value="Unassembled WGS sequence"/>
</dbReference>
<organism evidence="2 3">
    <name type="scientific">Striga asiatica</name>
    <name type="common">Asiatic witchweed</name>
    <name type="synonym">Buchnera asiatica</name>
    <dbReference type="NCBI Taxonomy" id="4170"/>
    <lineage>
        <taxon>Eukaryota</taxon>
        <taxon>Viridiplantae</taxon>
        <taxon>Streptophyta</taxon>
        <taxon>Embryophyta</taxon>
        <taxon>Tracheophyta</taxon>
        <taxon>Spermatophyta</taxon>
        <taxon>Magnoliopsida</taxon>
        <taxon>eudicotyledons</taxon>
        <taxon>Gunneridae</taxon>
        <taxon>Pentapetalae</taxon>
        <taxon>asterids</taxon>
        <taxon>lamiids</taxon>
        <taxon>Lamiales</taxon>
        <taxon>Orobanchaceae</taxon>
        <taxon>Buchnereae</taxon>
        <taxon>Striga</taxon>
    </lineage>
</organism>
<comment type="caution">
    <text evidence="2">The sequence shown here is derived from an EMBL/GenBank/DDBJ whole genome shotgun (WGS) entry which is preliminary data.</text>
</comment>
<evidence type="ECO:0000313" key="2">
    <source>
        <dbReference type="EMBL" id="GER39855.1"/>
    </source>
</evidence>
<evidence type="ECO:0008006" key="4">
    <source>
        <dbReference type="Google" id="ProtNLM"/>
    </source>
</evidence>
<name>A0A5A7Q3W6_STRAF</name>
<accession>A0A5A7Q3W6</accession>
<keyword evidence="1" id="KW-0175">Coiled coil</keyword>
<dbReference type="OrthoDB" id="685187at2759"/>
<sequence length="198" mass="21884">MQEPQAPEPDSRRSTIDTSRPFRSVKEAVAIFGERFLAGEIIINPKPFTLPQKEAPIFSPSPITNKSPMWAHTASPSPILLEEAVRKLEVELEEAKKELKVLKERESENEVALAEVRRNVSKLAGADVAPADVAGTSKKLAQILSIGEDEGLFVGRKKERKVRKKKPIVPLVGDLFGRKKGASSNTHLYASSHLQWSI</sequence>
<keyword evidence="3" id="KW-1185">Reference proteome</keyword>
<gene>
    <name evidence="2" type="ORF">STAS_16485</name>
</gene>
<evidence type="ECO:0000256" key="1">
    <source>
        <dbReference type="SAM" id="Coils"/>
    </source>
</evidence>
<proteinExistence type="predicted"/>